<sequence>MEIYTTIMDLTKRFPKTAIVLGTFDGVHLGHQKIISRAIELAKAMEGTCVVFTFSNHPLSVVAPERCPQRIATPDDKAEVLESLGVDVLLNIQFTHDFARLSPEEFLRQLAENLNPKYVVVGPNYSFGYKSAGTPELLKEAEQRFGFKAEIMEAFDIEGTIVSSTLIRQLITAGKVADAAKILGRPFKLEGQVIKGEQRGRTLGYPTANIAILPDFVVPVDGVYAVKVHTPCNIYTGIANIGTNPTFNGRKRQIEVYLFNYTGDLYDKTIGVEFFEYIRGEKKFSTSEHLVDQIRQDIQVSQEYFCNNCKVM</sequence>
<dbReference type="InterPro" id="IPR023468">
    <property type="entry name" value="Riboflavin_kinase"/>
</dbReference>
<dbReference type="GO" id="GO:0009398">
    <property type="term" value="P:FMN biosynthetic process"/>
    <property type="evidence" value="ECO:0007669"/>
    <property type="project" value="UniProtKB-UniPathway"/>
</dbReference>
<dbReference type="AlphaFoldDB" id="A0A644T105"/>
<evidence type="ECO:0000256" key="11">
    <source>
        <dbReference type="ARBA" id="ARBA00022741"/>
    </source>
</evidence>
<comment type="caution">
    <text evidence="17">The sequence shown here is derived from an EMBL/GenBank/DDBJ whole genome shotgun (WGS) entry which is preliminary data.</text>
</comment>
<dbReference type="CDD" id="cd02064">
    <property type="entry name" value="FAD_synthetase_N"/>
    <property type="match status" value="1"/>
</dbReference>
<dbReference type="Gene3D" id="2.40.30.30">
    <property type="entry name" value="Riboflavin kinase-like"/>
    <property type="match status" value="1"/>
</dbReference>
<evidence type="ECO:0000256" key="9">
    <source>
        <dbReference type="ARBA" id="ARBA00022679"/>
    </source>
</evidence>
<dbReference type="Gene3D" id="3.40.50.620">
    <property type="entry name" value="HUPs"/>
    <property type="match status" value="1"/>
</dbReference>
<dbReference type="GO" id="GO:0005524">
    <property type="term" value="F:ATP binding"/>
    <property type="evidence" value="ECO:0007669"/>
    <property type="project" value="UniProtKB-KW"/>
</dbReference>
<dbReference type="EC" id="2.7.1.26" evidence="4"/>
<evidence type="ECO:0000256" key="15">
    <source>
        <dbReference type="ARBA" id="ARBA00023268"/>
    </source>
</evidence>
<keyword evidence="12" id="KW-0418">Kinase</keyword>
<dbReference type="Pfam" id="PF06574">
    <property type="entry name" value="FAD_syn"/>
    <property type="match status" value="1"/>
</dbReference>
<dbReference type="InterPro" id="IPR023465">
    <property type="entry name" value="Riboflavin_kinase_dom_sf"/>
</dbReference>
<dbReference type="GO" id="GO:0008531">
    <property type="term" value="F:riboflavin kinase activity"/>
    <property type="evidence" value="ECO:0007669"/>
    <property type="project" value="UniProtKB-EC"/>
</dbReference>
<dbReference type="SUPFAM" id="SSF82114">
    <property type="entry name" value="Riboflavin kinase-like"/>
    <property type="match status" value="1"/>
</dbReference>
<dbReference type="EMBL" id="VSSQ01000012">
    <property type="protein sequence ID" value="MPL60620.1"/>
    <property type="molecule type" value="Genomic_DNA"/>
</dbReference>
<evidence type="ECO:0000256" key="14">
    <source>
        <dbReference type="ARBA" id="ARBA00022840"/>
    </source>
</evidence>
<keyword evidence="7" id="KW-0285">Flavoprotein</keyword>
<dbReference type="PANTHER" id="PTHR22749:SF6">
    <property type="entry name" value="RIBOFLAVIN KINASE"/>
    <property type="match status" value="1"/>
</dbReference>
<keyword evidence="14" id="KW-0067">ATP-binding</keyword>
<keyword evidence="8" id="KW-0288">FMN</keyword>
<keyword evidence="11" id="KW-0547">Nucleotide-binding</keyword>
<dbReference type="InterPro" id="IPR015864">
    <property type="entry name" value="FAD_synthase"/>
</dbReference>
<dbReference type="InterPro" id="IPR002606">
    <property type="entry name" value="Riboflavin_kinase_bac"/>
</dbReference>
<evidence type="ECO:0000256" key="3">
    <source>
        <dbReference type="ARBA" id="ARBA00010214"/>
    </source>
</evidence>
<dbReference type="PIRSF" id="PIRSF004491">
    <property type="entry name" value="FAD_Synth"/>
    <property type="match status" value="1"/>
</dbReference>
<reference evidence="17" key="1">
    <citation type="submission" date="2019-08" db="EMBL/GenBank/DDBJ databases">
        <authorList>
            <person name="Kucharzyk K."/>
            <person name="Murdoch R.W."/>
            <person name="Higgins S."/>
            <person name="Loffler F."/>
        </authorList>
    </citation>
    <scope>NUCLEOTIDE SEQUENCE</scope>
</reference>
<dbReference type="FunFam" id="2.40.30.30:FF:000003">
    <property type="entry name" value="Riboflavin biosynthesis protein"/>
    <property type="match status" value="1"/>
</dbReference>
<dbReference type="SMART" id="SM00904">
    <property type="entry name" value="Flavokinase"/>
    <property type="match status" value="1"/>
</dbReference>
<evidence type="ECO:0000259" key="16">
    <source>
        <dbReference type="SMART" id="SM00904"/>
    </source>
</evidence>
<dbReference type="InterPro" id="IPR015865">
    <property type="entry name" value="Riboflavin_kinase_bac/euk"/>
</dbReference>
<organism evidence="17">
    <name type="scientific">bioreactor metagenome</name>
    <dbReference type="NCBI Taxonomy" id="1076179"/>
    <lineage>
        <taxon>unclassified sequences</taxon>
        <taxon>metagenomes</taxon>
        <taxon>ecological metagenomes</taxon>
    </lineage>
</organism>
<dbReference type="NCBIfam" id="TIGR00083">
    <property type="entry name" value="ribF"/>
    <property type="match status" value="1"/>
</dbReference>
<dbReference type="FunFam" id="3.40.50.620:FF:000021">
    <property type="entry name" value="Riboflavin biosynthesis protein"/>
    <property type="match status" value="1"/>
</dbReference>
<dbReference type="NCBIfam" id="NF004160">
    <property type="entry name" value="PRK05627.1-3"/>
    <property type="match status" value="1"/>
</dbReference>
<dbReference type="GO" id="GO:0006747">
    <property type="term" value="P:FAD biosynthetic process"/>
    <property type="evidence" value="ECO:0007669"/>
    <property type="project" value="UniProtKB-UniPathway"/>
</dbReference>
<feature type="domain" description="Riboflavin kinase" evidence="16">
    <location>
        <begin position="182"/>
        <end position="306"/>
    </location>
</feature>
<comment type="pathway">
    <text evidence="1">Cofactor biosynthesis; FAD biosynthesis; FAD from FMN: step 1/1.</text>
</comment>
<keyword evidence="10" id="KW-0548">Nucleotidyltransferase</keyword>
<proteinExistence type="inferred from homology"/>
<dbReference type="GO" id="GO:0003919">
    <property type="term" value="F:FMN adenylyltransferase activity"/>
    <property type="evidence" value="ECO:0007669"/>
    <property type="project" value="UniProtKB-EC"/>
</dbReference>
<dbReference type="NCBIfam" id="TIGR00125">
    <property type="entry name" value="cyt_tran_rel"/>
    <property type="match status" value="1"/>
</dbReference>
<evidence type="ECO:0000256" key="8">
    <source>
        <dbReference type="ARBA" id="ARBA00022643"/>
    </source>
</evidence>
<keyword evidence="9" id="KW-0808">Transferase</keyword>
<dbReference type="InterPro" id="IPR004821">
    <property type="entry name" value="Cyt_trans-like"/>
</dbReference>
<comment type="pathway">
    <text evidence="2">Cofactor biosynthesis; FMN biosynthesis; FMN from riboflavin (ATP route): step 1/1.</text>
</comment>
<evidence type="ECO:0000256" key="10">
    <source>
        <dbReference type="ARBA" id="ARBA00022695"/>
    </source>
</evidence>
<dbReference type="EC" id="2.7.7.2" evidence="5"/>
<accession>A0A644T105</accession>
<evidence type="ECO:0000256" key="12">
    <source>
        <dbReference type="ARBA" id="ARBA00022777"/>
    </source>
</evidence>
<evidence type="ECO:0000256" key="7">
    <source>
        <dbReference type="ARBA" id="ARBA00022630"/>
    </source>
</evidence>
<dbReference type="GO" id="GO:0009231">
    <property type="term" value="P:riboflavin biosynthetic process"/>
    <property type="evidence" value="ECO:0007669"/>
    <property type="project" value="InterPro"/>
</dbReference>
<keyword evidence="13" id="KW-0274">FAD</keyword>
<keyword evidence="15" id="KW-0511">Multifunctional enzyme</keyword>
<dbReference type="PANTHER" id="PTHR22749">
    <property type="entry name" value="RIBOFLAVIN KINASE/FMN ADENYLYLTRANSFERASE"/>
    <property type="match status" value="1"/>
</dbReference>
<evidence type="ECO:0000256" key="2">
    <source>
        <dbReference type="ARBA" id="ARBA00005201"/>
    </source>
</evidence>
<evidence type="ECO:0000256" key="13">
    <source>
        <dbReference type="ARBA" id="ARBA00022827"/>
    </source>
</evidence>
<dbReference type="SUPFAM" id="SSF52374">
    <property type="entry name" value="Nucleotidylyl transferase"/>
    <property type="match status" value="1"/>
</dbReference>
<dbReference type="InterPro" id="IPR014729">
    <property type="entry name" value="Rossmann-like_a/b/a_fold"/>
</dbReference>
<evidence type="ECO:0000256" key="5">
    <source>
        <dbReference type="ARBA" id="ARBA00012393"/>
    </source>
</evidence>
<name>A0A644T105_9ZZZZ</name>
<protein>
    <recommendedName>
        <fullName evidence="6">Bifunctional riboflavin kinase/FMN adenylyltransferase</fullName>
        <ecNumber evidence="4">2.7.1.26</ecNumber>
        <ecNumber evidence="5">2.7.7.2</ecNumber>
    </recommendedName>
</protein>
<evidence type="ECO:0000256" key="1">
    <source>
        <dbReference type="ARBA" id="ARBA00004726"/>
    </source>
</evidence>
<dbReference type="UniPathway" id="UPA00276">
    <property type="reaction ID" value="UER00406"/>
</dbReference>
<evidence type="ECO:0000256" key="4">
    <source>
        <dbReference type="ARBA" id="ARBA00012105"/>
    </source>
</evidence>
<comment type="similarity">
    <text evidence="3">Belongs to the RibF family.</text>
</comment>
<dbReference type="UniPathway" id="UPA00277">
    <property type="reaction ID" value="UER00407"/>
</dbReference>
<gene>
    <name evidence="17" type="primary">ribF_4</name>
    <name evidence="17" type="ORF">SDC9_06181</name>
</gene>
<dbReference type="Pfam" id="PF01687">
    <property type="entry name" value="Flavokinase"/>
    <property type="match status" value="1"/>
</dbReference>
<dbReference type="NCBIfam" id="NF004162">
    <property type="entry name" value="PRK05627.1-5"/>
    <property type="match status" value="1"/>
</dbReference>
<evidence type="ECO:0000313" key="17">
    <source>
        <dbReference type="EMBL" id="MPL60620.1"/>
    </source>
</evidence>
<evidence type="ECO:0000256" key="6">
    <source>
        <dbReference type="ARBA" id="ARBA00018483"/>
    </source>
</evidence>